<gene>
    <name evidence="1" type="ORF">A6M21_04310</name>
</gene>
<dbReference type="RefSeq" id="WP_066666446.1">
    <property type="nucleotide sequence ID" value="NZ_LYVF01000040.1"/>
</dbReference>
<protein>
    <submittedName>
        <fullName evidence="1">Uncharacterized protein</fullName>
    </submittedName>
</protein>
<dbReference type="STRING" id="1838280.A6M21_04310"/>
<comment type="caution">
    <text evidence="1">The sequence shown here is derived from an EMBL/GenBank/DDBJ whole genome shotgun (WGS) entry which is preliminary data.</text>
</comment>
<keyword evidence="2" id="KW-1185">Reference proteome</keyword>
<dbReference type="Proteomes" id="UP000078532">
    <property type="component" value="Unassembled WGS sequence"/>
</dbReference>
<evidence type="ECO:0000313" key="2">
    <source>
        <dbReference type="Proteomes" id="UP000078532"/>
    </source>
</evidence>
<reference evidence="1 2" key="1">
    <citation type="submission" date="2016-04" db="EMBL/GenBank/DDBJ databases">
        <authorList>
            <person name="Evans L.H."/>
            <person name="Alamgir A."/>
            <person name="Owens N."/>
            <person name="Weber N.D."/>
            <person name="Virtaneva K."/>
            <person name="Barbian K."/>
            <person name="Babar A."/>
            <person name="Rosenke K."/>
        </authorList>
    </citation>
    <scope>NUCLEOTIDE SEQUENCE [LARGE SCALE GENOMIC DNA]</scope>
    <source>
        <strain evidence="1 2">LMa1</strain>
    </source>
</reference>
<accession>A0A1B7LIA5</accession>
<name>A0A1B7LIA5_9FIRM</name>
<proteinExistence type="predicted"/>
<evidence type="ECO:0000313" key="1">
    <source>
        <dbReference type="EMBL" id="OAT86142.1"/>
    </source>
</evidence>
<dbReference type="EMBL" id="LYVF01000040">
    <property type="protein sequence ID" value="OAT86142.1"/>
    <property type="molecule type" value="Genomic_DNA"/>
</dbReference>
<organism evidence="1 2">
    <name type="scientific">Desulfotomaculum copahuensis</name>
    <dbReference type="NCBI Taxonomy" id="1838280"/>
    <lineage>
        <taxon>Bacteria</taxon>
        <taxon>Bacillati</taxon>
        <taxon>Bacillota</taxon>
        <taxon>Clostridia</taxon>
        <taxon>Eubacteriales</taxon>
        <taxon>Desulfotomaculaceae</taxon>
        <taxon>Desulfotomaculum</taxon>
    </lineage>
</organism>
<dbReference type="OrthoDB" id="1809431at2"/>
<dbReference type="AlphaFoldDB" id="A0A1B7LIA5"/>
<sequence length="97" mass="10874">MDTATVEKFKNLVLDLDLPQTDVVLFGVTCPYCGKNDRIRPLEPPDEVALESGSLNDYREFWALLAAEAADGEPAVCKFCRNILLLDEHRKARPLPD</sequence>